<dbReference type="PATRIC" id="fig|926556.3.peg.4780"/>
<comment type="subcellular location">
    <subcellularLocation>
        <location evidence="1 7">Cell outer membrane</location>
        <topology evidence="1 7">Multi-pass membrane protein</topology>
    </subcellularLocation>
</comment>
<keyword evidence="3 7" id="KW-1134">Transmembrane beta strand</keyword>
<evidence type="ECO:0000256" key="4">
    <source>
        <dbReference type="ARBA" id="ARBA00022692"/>
    </source>
</evidence>
<comment type="similarity">
    <text evidence="7">Belongs to the TonB-dependent receptor family.</text>
</comment>
<keyword evidence="10" id="KW-1185">Reference proteome</keyword>
<evidence type="ECO:0000313" key="10">
    <source>
        <dbReference type="Proteomes" id="UP000010796"/>
    </source>
</evidence>
<sequence length="1034" mass="112700">MKNKIYLMPRKYLLGIMSMLCTFGILLGQRAYGFQDRTVSGTVISGTDQLGLPGVNVLLKGSQTGTITDIDGNYSLSVPEGGNIVLVFSMIGFEKQEATVGNNNHINITLSEDISALDEVVVVGYGTVKKSDLTGSVAALKKEDFNPGVITSAEQLIAGKMPGVQVVQNSAEPGGGISVNIRGVGSVNSGNSPLYVIDGLPFSNSSAVTGVGDRFGAPRTQRSPLSSINPADIESIEVLKDASATAIYGARGANGVILVTTKNGRKGKMSINYDAYAGVQNVANKIELLSGREYYEVINAIIDEGGGSEQDRVEDFNGTGTDWLGEVYQPNAGIQSHNLSMSGGNESTNYMVSLNYFDQKGLIINSGFKRYGIRLNLDHKASERFKMGLNMSSNYSRDEFTPGGFQLNEHAGVVFAAMHMDPTLPIRNDNGDYVISSHINIDNPVALANGKRGIGNTYRTFGTIYGEYKILPGLSAKLNIGGDVSNQVREFYIDRSTLDGNAAGGIASQLQGTSSNYLVEGLLNYTKDIGQDSFSAVVGVTTQKFIVSRFSAEGRGFPSDATETYNLGLGNPSLNVVSSSKVDNTLLSYLARANYSLRNKYLLTASIRADGSSRFGQNNKFGYFPSFAFGWKVNQEEFFKPLEPLFSTLKFRASWGRTGNQEIGNYRSISTFGNGPVVVYDDQQYTTTQPARIANPDLKWETTEQVNFGLDYGLWDDRLYGSLDWYVKNTSDMLLSLPIPRSSGFTSQLTNIGGIQNSGWEFGLTSRNITKQRFSWVTNIALTTVKNKVTDLGGINRIITGSAGATSQIAIIEEGLPLESFYGYEVLGIWQEGDDYGATEDPVQPGDIKYKDVNGDGVVNADDRVVLGNSFPDLIWSIGNTFKHKSLELYVFLEGVQGAKMLNNGLIDTYFPAGVRRNRYAEPLLNRWTPENPTNEFPSFVRTSAQGEKRVNSKTVEDASYLRLSTVRLSYSLPFNGKTFRSMQFYITGQNLFTITDYSGMDPAINPNGSANFRIDWNAYPVARTFTGGISLTF</sequence>
<dbReference type="PROSITE" id="PS52016">
    <property type="entry name" value="TONB_DEPENDENT_REC_3"/>
    <property type="match status" value="1"/>
</dbReference>
<evidence type="ECO:0000256" key="7">
    <source>
        <dbReference type="PROSITE-ProRule" id="PRU01360"/>
    </source>
</evidence>
<gene>
    <name evidence="9" type="ordered locus">Echvi_4523</name>
</gene>
<dbReference type="NCBIfam" id="TIGR04057">
    <property type="entry name" value="SusC_RagA_signa"/>
    <property type="match status" value="1"/>
</dbReference>
<dbReference type="InterPro" id="IPR039426">
    <property type="entry name" value="TonB-dep_rcpt-like"/>
</dbReference>
<dbReference type="SUPFAM" id="SSF49464">
    <property type="entry name" value="Carboxypeptidase regulatory domain-like"/>
    <property type="match status" value="1"/>
</dbReference>
<dbReference type="InterPro" id="IPR023996">
    <property type="entry name" value="TonB-dep_OMP_SusC/RagA"/>
</dbReference>
<evidence type="ECO:0000313" key="9">
    <source>
        <dbReference type="EMBL" id="AGA80696.1"/>
    </source>
</evidence>
<accession>L0G6R6</accession>
<evidence type="ECO:0000256" key="3">
    <source>
        <dbReference type="ARBA" id="ARBA00022452"/>
    </source>
</evidence>
<dbReference type="Proteomes" id="UP000010796">
    <property type="component" value="Chromosome"/>
</dbReference>
<feature type="domain" description="TonB-dependent receptor plug" evidence="8">
    <location>
        <begin position="130"/>
        <end position="256"/>
    </location>
</feature>
<dbReference type="SUPFAM" id="SSF56935">
    <property type="entry name" value="Porins"/>
    <property type="match status" value="1"/>
</dbReference>
<dbReference type="KEGG" id="evi:Echvi_4523"/>
<dbReference type="eggNOG" id="COG4771">
    <property type="taxonomic scope" value="Bacteria"/>
</dbReference>
<dbReference type="STRING" id="926556.Echvi_4523"/>
<keyword evidence="4 7" id="KW-0812">Transmembrane</keyword>
<organism evidence="9 10">
    <name type="scientific">Echinicola vietnamensis (strain DSM 17526 / LMG 23754 / KMM 6221)</name>
    <dbReference type="NCBI Taxonomy" id="926556"/>
    <lineage>
        <taxon>Bacteria</taxon>
        <taxon>Pseudomonadati</taxon>
        <taxon>Bacteroidota</taxon>
        <taxon>Cytophagia</taxon>
        <taxon>Cytophagales</taxon>
        <taxon>Cyclobacteriaceae</taxon>
        <taxon>Echinicola</taxon>
    </lineage>
</organism>
<dbReference type="eggNOG" id="COG1629">
    <property type="taxonomic scope" value="Bacteria"/>
</dbReference>
<evidence type="ECO:0000259" key="8">
    <source>
        <dbReference type="Pfam" id="PF07715"/>
    </source>
</evidence>
<dbReference type="NCBIfam" id="TIGR04056">
    <property type="entry name" value="OMP_RagA_SusC"/>
    <property type="match status" value="1"/>
</dbReference>
<dbReference type="Gene3D" id="2.170.130.10">
    <property type="entry name" value="TonB-dependent receptor, plug domain"/>
    <property type="match status" value="1"/>
</dbReference>
<dbReference type="Pfam" id="PF13715">
    <property type="entry name" value="CarbopepD_reg_2"/>
    <property type="match status" value="1"/>
</dbReference>
<keyword evidence="2 7" id="KW-0813">Transport</keyword>
<evidence type="ECO:0000256" key="2">
    <source>
        <dbReference type="ARBA" id="ARBA00022448"/>
    </source>
</evidence>
<evidence type="ECO:0000256" key="5">
    <source>
        <dbReference type="ARBA" id="ARBA00023136"/>
    </source>
</evidence>
<dbReference type="RefSeq" id="WP_015268218.1">
    <property type="nucleotide sequence ID" value="NC_019904.1"/>
</dbReference>
<protein>
    <submittedName>
        <fullName evidence="9">TonB-linked outer membrane protein, SusC/RagA family</fullName>
    </submittedName>
</protein>
<name>L0G6R6_ECHVK</name>
<dbReference type="Pfam" id="PF07715">
    <property type="entry name" value="Plug"/>
    <property type="match status" value="1"/>
</dbReference>
<dbReference type="FunFam" id="2.170.130.10:FF:000008">
    <property type="entry name" value="SusC/RagA family TonB-linked outer membrane protein"/>
    <property type="match status" value="1"/>
</dbReference>
<reference evidence="10" key="1">
    <citation type="submission" date="2012-02" db="EMBL/GenBank/DDBJ databases">
        <title>The complete genome of Echinicola vietnamensis DSM 17526.</title>
        <authorList>
            <person name="Lucas S."/>
            <person name="Copeland A."/>
            <person name="Lapidus A."/>
            <person name="Glavina del Rio T."/>
            <person name="Dalin E."/>
            <person name="Tice H."/>
            <person name="Bruce D."/>
            <person name="Goodwin L."/>
            <person name="Pitluck S."/>
            <person name="Peters L."/>
            <person name="Ovchinnikova G."/>
            <person name="Teshima H."/>
            <person name="Kyrpides N."/>
            <person name="Mavromatis K."/>
            <person name="Ivanova N."/>
            <person name="Brettin T."/>
            <person name="Detter J.C."/>
            <person name="Han C."/>
            <person name="Larimer F."/>
            <person name="Land M."/>
            <person name="Hauser L."/>
            <person name="Markowitz V."/>
            <person name="Cheng J.-F."/>
            <person name="Hugenholtz P."/>
            <person name="Woyke T."/>
            <person name="Wu D."/>
            <person name="Brambilla E."/>
            <person name="Klenk H.-P."/>
            <person name="Eisen J.A."/>
        </authorList>
    </citation>
    <scope>NUCLEOTIDE SEQUENCE [LARGE SCALE GENOMIC DNA]</scope>
    <source>
        <strain evidence="10">DSM 17526 / LMG 23754 / KMM 6221</strain>
    </source>
</reference>
<dbReference type="Gene3D" id="2.40.170.20">
    <property type="entry name" value="TonB-dependent receptor, beta-barrel domain"/>
    <property type="match status" value="1"/>
</dbReference>
<dbReference type="InterPro" id="IPR008969">
    <property type="entry name" value="CarboxyPept-like_regulatory"/>
</dbReference>
<keyword evidence="5 7" id="KW-0472">Membrane</keyword>
<dbReference type="InterPro" id="IPR036942">
    <property type="entry name" value="Beta-barrel_TonB_sf"/>
</dbReference>
<dbReference type="Gene3D" id="2.60.40.1120">
    <property type="entry name" value="Carboxypeptidase-like, regulatory domain"/>
    <property type="match status" value="1"/>
</dbReference>
<dbReference type="GO" id="GO:0009279">
    <property type="term" value="C:cell outer membrane"/>
    <property type="evidence" value="ECO:0007669"/>
    <property type="project" value="UniProtKB-SubCell"/>
</dbReference>
<evidence type="ECO:0000256" key="6">
    <source>
        <dbReference type="ARBA" id="ARBA00023237"/>
    </source>
</evidence>
<evidence type="ECO:0000256" key="1">
    <source>
        <dbReference type="ARBA" id="ARBA00004571"/>
    </source>
</evidence>
<dbReference type="OrthoDB" id="9768177at2"/>
<dbReference type="InterPro" id="IPR023997">
    <property type="entry name" value="TonB-dep_OMP_SusC/RagA_CS"/>
</dbReference>
<dbReference type="EMBL" id="CP003346">
    <property type="protein sequence ID" value="AGA80696.1"/>
    <property type="molecule type" value="Genomic_DNA"/>
</dbReference>
<dbReference type="HOGENOM" id="CLU_004317_0_2_10"/>
<dbReference type="InterPro" id="IPR037066">
    <property type="entry name" value="Plug_dom_sf"/>
</dbReference>
<keyword evidence="6 7" id="KW-0998">Cell outer membrane</keyword>
<dbReference type="InterPro" id="IPR012910">
    <property type="entry name" value="Plug_dom"/>
</dbReference>
<dbReference type="AlphaFoldDB" id="L0G6R6"/>
<proteinExistence type="inferred from homology"/>